<evidence type="ECO:0000313" key="2">
    <source>
        <dbReference type="Proteomes" id="UP000235392"/>
    </source>
</evidence>
<reference evidence="1 2" key="1">
    <citation type="submission" date="2017-11" db="EMBL/GenBank/DDBJ databases">
        <title>De novo assembly and phasing of dikaryotic genomes from two isolates of Puccinia coronata f. sp. avenae, the causal agent of oat crown rust.</title>
        <authorList>
            <person name="Miller M.E."/>
            <person name="Zhang Y."/>
            <person name="Omidvar V."/>
            <person name="Sperschneider J."/>
            <person name="Schwessinger B."/>
            <person name="Raley C."/>
            <person name="Palmer J.M."/>
            <person name="Garnica D."/>
            <person name="Upadhyaya N."/>
            <person name="Rathjen J."/>
            <person name="Taylor J.M."/>
            <person name="Park R.F."/>
            <person name="Dodds P.N."/>
            <person name="Hirsch C.D."/>
            <person name="Kianian S.F."/>
            <person name="Figueroa M."/>
        </authorList>
    </citation>
    <scope>NUCLEOTIDE SEQUENCE [LARGE SCALE GENOMIC DNA]</scope>
    <source>
        <strain evidence="1">12SD80</strain>
    </source>
</reference>
<sequence length="70" mass="7688">MLMSFGTTATSPATISTSDFEDLPSGISFDPTLMFFLNLNNLLIHVDLLLIIPHPRVEDPLRVALGPTDF</sequence>
<dbReference type="EMBL" id="PGCI01000309">
    <property type="protein sequence ID" value="PLW30101.1"/>
    <property type="molecule type" value="Genomic_DNA"/>
</dbReference>
<accession>A0A2N5TX86</accession>
<dbReference type="AlphaFoldDB" id="A0A2N5TX86"/>
<name>A0A2N5TX86_9BASI</name>
<dbReference type="Proteomes" id="UP000235392">
    <property type="component" value="Unassembled WGS sequence"/>
</dbReference>
<gene>
    <name evidence="1" type="ORF">PCASD_16720</name>
</gene>
<proteinExistence type="predicted"/>
<comment type="caution">
    <text evidence="1">The sequence shown here is derived from an EMBL/GenBank/DDBJ whole genome shotgun (WGS) entry which is preliminary data.</text>
</comment>
<protein>
    <submittedName>
        <fullName evidence="1">Uncharacterized protein</fullName>
    </submittedName>
</protein>
<evidence type="ECO:0000313" key="1">
    <source>
        <dbReference type="EMBL" id="PLW30101.1"/>
    </source>
</evidence>
<organism evidence="1 2">
    <name type="scientific">Puccinia coronata f. sp. avenae</name>
    <dbReference type="NCBI Taxonomy" id="200324"/>
    <lineage>
        <taxon>Eukaryota</taxon>
        <taxon>Fungi</taxon>
        <taxon>Dikarya</taxon>
        <taxon>Basidiomycota</taxon>
        <taxon>Pucciniomycotina</taxon>
        <taxon>Pucciniomycetes</taxon>
        <taxon>Pucciniales</taxon>
        <taxon>Pucciniaceae</taxon>
        <taxon>Puccinia</taxon>
    </lineage>
</organism>